<dbReference type="InterPro" id="IPR029058">
    <property type="entry name" value="AB_hydrolase_fold"/>
</dbReference>
<evidence type="ECO:0000313" key="6">
    <source>
        <dbReference type="Proteomes" id="UP000298616"/>
    </source>
</evidence>
<dbReference type="PIRSF" id="PIRSF031982">
    <property type="entry name" value="UCP031982_abhydr"/>
    <property type="match status" value="1"/>
</dbReference>
<evidence type="ECO:0000313" key="5">
    <source>
        <dbReference type="EMBL" id="QCK16122.1"/>
    </source>
</evidence>
<name>A0A4D7JU27_9BACT</name>
<dbReference type="GO" id="GO:0016042">
    <property type="term" value="P:lipid catabolic process"/>
    <property type="evidence" value="ECO:0007669"/>
    <property type="project" value="UniProtKB-KW"/>
</dbReference>
<gene>
    <name evidence="5" type="ORF">DCC35_15925</name>
</gene>
<keyword evidence="3" id="KW-0443">Lipid metabolism</keyword>
<accession>A0A4D7JU27</accession>
<dbReference type="KEGG" id="fpf:DCC35_15925"/>
<evidence type="ECO:0000256" key="3">
    <source>
        <dbReference type="ARBA" id="ARBA00023098"/>
    </source>
</evidence>
<proteinExistence type="predicted"/>
<evidence type="ECO:0000256" key="1">
    <source>
        <dbReference type="ARBA" id="ARBA00022801"/>
    </source>
</evidence>
<evidence type="ECO:0000256" key="2">
    <source>
        <dbReference type="ARBA" id="ARBA00022963"/>
    </source>
</evidence>
<evidence type="ECO:0000256" key="4">
    <source>
        <dbReference type="SAM" id="SignalP"/>
    </source>
</evidence>
<feature type="signal peptide" evidence="4">
    <location>
        <begin position="1"/>
        <end position="19"/>
    </location>
</feature>
<dbReference type="Proteomes" id="UP000298616">
    <property type="component" value="Chromosome"/>
</dbReference>
<dbReference type="EMBL" id="CP028923">
    <property type="protein sequence ID" value="QCK16122.1"/>
    <property type="molecule type" value="Genomic_DNA"/>
</dbReference>
<sequence length="335" mass="38156">MKSIKTLLLLLIFPLISLAQDFNVGERTIEYMDSSRNRPIKTEVWYPTFETDSLNEKKTELPFKLSPTIRNAKLVNKSFPLIVMSHGTGGNRFSLAWLAIELAKNGYIVIAPDHWGNTYDNKIPEYFVRYWERPLDINFLLTSILADKSINSSIDDTRIGMMGFSFGGYTTLAIAGADINCELIKEQTKTKAGKKEFKVSELGDLRKLISEINCSEPQKTFKDDRFKVFVAMAPALGLGLPDQSQNIKAPVLIIGAKNDRTTPIQTNAMKYHKLITGSEYFLLEGETGHYVFLNEGNKMLQKRAKRYYRDDKSVKRSLIHEQVTKEVLSFLKESF</sequence>
<reference evidence="5 6" key="1">
    <citation type="submission" date="2018-04" db="EMBL/GenBank/DDBJ databases">
        <title>Complete genome uncultured novel isolate.</title>
        <authorList>
            <person name="Merlino G."/>
        </authorList>
    </citation>
    <scope>NUCLEOTIDE SEQUENCE [LARGE SCALE GENOMIC DNA]</scope>
    <source>
        <strain evidence="6">R1DC9</strain>
    </source>
</reference>
<dbReference type="SUPFAM" id="SSF53474">
    <property type="entry name" value="alpha/beta-Hydrolases"/>
    <property type="match status" value="1"/>
</dbReference>
<dbReference type="PANTHER" id="PTHR10272">
    <property type="entry name" value="PLATELET-ACTIVATING FACTOR ACETYLHYDROLASE"/>
    <property type="match status" value="1"/>
</dbReference>
<dbReference type="AlphaFoldDB" id="A0A4D7JU27"/>
<dbReference type="RefSeq" id="WP_137091718.1">
    <property type="nucleotide sequence ID" value="NZ_CP028923.1"/>
</dbReference>
<keyword evidence="2" id="KW-0442">Lipid degradation</keyword>
<keyword evidence="1 5" id="KW-0378">Hydrolase</keyword>
<feature type="chain" id="PRO_5020647211" evidence="4">
    <location>
        <begin position="20"/>
        <end position="335"/>
    </location>
</feature>
<keyword evidence="4" id="KW-0732">Signal</keyword>
<dbReference type="Gene3D" id="3.40.50.1820">
    <property type="entry name" value="alpha/beta hydrolase"/>
    <property type="match status" value="1"/>
</dbReference>
<protein>
    <submittedName>
        <fullName evidence="5">Dienelactone hydrolase</fullName>
    </submittedName>
</protein>
<dbReference type="GO" id="GO:0003847">
    <property type="term" value="F:1-alkyl-2-acetylglycerophosphocholine esterase activity"/>
    <property type="evidence" value="ECO:0007669"/>
    <property type="project" value="TreeGrafter"/>
</dbReference>
<dbReference type="Pfam" id="PF03403">
    <property type="entry name" value="PAF-AH_p_II"/>
    <property type="match status" value="1"/>
</dbReference>
<organism evidence="5 6">
    <name type="scientific">Mangrovivirga cuniculi</name>
    <dbReference type="NCBI Taxonomy" id="2715131"/>
    <lineage>
        <taxon>Bacteria</taxon>
        <taxon>Pseudomonadati</taxon>
        <taxon>Bacteroidota</taxon>
        <taxon>Cytophagia</taxon>
        <taxon>Cytophagales</taxon>
        <taxon>Mangrovivirgaceae</taxon>
        <taxon>Mangrovivirga</taxon>
    </lineage>
</organism>
<dbReference type="OrthoDB" id="9814760at2"/>
<dbReference type="PANTHER" id="PTHR10272:SF0">
    <property type="entry name" value="PLATELET-ACTIVATING FACTOR ACETYLHYDROLASE"/>
    <property type="match status" value="1"/>
</dbReference>
<dbReference type="InterPro" id="IPR016986">
    <property type="entry name" value="UCP031982_abhydr"/>
</dbReference>
<keyword evidence="6" id="KW-1185">Reference proteome</keyword>